<sequence>MAATNFTPQQQPEMKKPPSSPQSEAASPDDILLQDEHVKTTGKLDSDGRVNICIFQKNNVLSQLVQPHLPRAGSVKANEETLPKWLADDEDPPPSMNVVIQIVGSRGDVQPFIALGKILKEKHGHRVRLATHAVFKSFVEENGLEFFCIGGDPAGLMEYMVKNPGLLPGKESLKHGDVGKRKKEIGDIVLGCWRSCIEAGDGMDNTEYSEEDEAKWRPFVANAIIANPPGFAHVHCAEKLGIPFHLMFTMPWTPTTAFPHPLANIQTTDTDPRVANFASYSLVQMLTWQGLGPVINEFREEVLGLEPCSVLWMPILIAHSKVPFTYCWSPALIPKPSDWGHHIHIAGFFFLPLASTFTPDPKLLEFLEAGPPPVYIGFGSIVVENPDSMTEMIFKATKKAGVRALVSKGWGGLGGDELNVPENVYMLGNVPHDWLFQYVSAVCHHGGAGTTAAGIASGRPTIVVPFFGDQPFWGSMIHRAGAGPEPIPHKQLSADKLADAIGYCLKEETQAAAKRMAEQIKQEKGPQVGSEHFHAMLPVERMTCACDPKSTAVWRVRHTDIRLGALAAATLLERELIRTQDLKLNRTREYDLSNQPWDPVSGAVTSLIGNLSNFMVGTATLPSDMVKAFKSRKNISTGPSKPGDAISRASTDLSDTRPPSYMSVHSQSGKSGSYAHDAATVIRKDWVHLLRIPRELILGLGKGFHNAPKLYHDRTVRTPDKVTDLKSGLKGAGKEFGLEMYDAVTGLVTQPYHGAKEDGVLGFLKGAGKGFGGLLLKPEAAVLGAIGYTMEGFYRNAQGHRRERREHRRGSGLTIEEKVAASWIVEGYSTLAIATDAQKNNIVQRWHERQAADHAEKAAQLAKPTRMESLHSNRGSGIFSRSSVSIRSKESTKSHDSLTSSVKSANSTLRDLEAGQLDKSVA</sequence>
<dbReference type="GO" id="GO:0016906">
    <property type="term" value="F:sterol 3-beta-glucosyltransferase activity"/>
    <property type="evidence" value="ECO:0007669"/>
    <property type="project" value="UniProtKB-ARBA"/>
</dbReference>
<dbReference type="SUPFAM" id="SSF53756">
    <property type="entry name" value="UDP-Glycosyltransferase/glycogen phosphorylase"/>
    <property type="match status" value="1"/>
</dbReference>
<dbReference type="FunFam" id="3.40.50.2000:FF:000009">
    <property type="entry name" value="Sterol 3-beta-glucosyltransferase UGT80A2"/>
    <property type="match status" value="1"/>
</dbReference>
<evidence type="ECO:0000259" key="4">
    <source>
        <dbReference type="Pfam" id="PF06722"/>
    </source>
</evidence>
<reference evidence="5" key="1">
    <citation type="journal article" date="2020" name="Stud. Mycol.">
        <title>101 Dothideomycetes genomes: a test case for predicting lifestyles and emergence of pathogens.</title>
        <authorList>
            <person name="Haridas S."/>
            <person name="Albert R."/>
            <person name="Binder M."/>
            <person name="Bloem J."/>
            <person name="Labutti K."/>
            <person name="Salamov A."/>
            <person name="Andreopoulos B."/>
            <person name="Baker S."/>
            <person name="Barry K."/>
            <person name="Bills G."/>
            <person name="Bluhm B."/>
            <person name="Cannon C."/>
            <person name="Castanera R."/>
            <person name="Culley D."/>
            <person name="Daum C."/>
            <person name="Ezra D."/>
            <person name="Gonzalez J."/>
            <person name="Henrissat B."/>
            <person name="Kuo A."/>
            <person name="Liang C."/>
            <person name="Lipzen A."/>
            <person name="Lutzoni F."/>
            <person name="Magnuson J."/>
            <person name="Mondo S."/>
            <person name="Nolan M."/>
            <person name="Ohm R."/>
            <person name="Pangilinan J."/>
            <person name="Park H.-J."/>
            <person name="Ramirez L."/>
            <person name="Alfaro M."/>
            <person name="Sun H."/>
            <person name="Tritt A."/>
            <person name="Yoshinaga Y."/>
            <person name="Zwiers L.-H."/>
            <person name="Turgeon B."/>
            <person name="Goodwin S."/>
            <person name="Spatafora J."/>
            <person name="Crous P."/>
            <person name="Grigoriev I."/>
        </authorList>
    </citation>
    <scope>NUCLEOTIDE SEQUENCE</scope>
    <source>
        <strain evidence="5">CBS 627.86</strain>
    </source>
</reference>
<evidence type="ECO:0000313" key="6">
    <source>
        <dbReference type="Proteomes" id="UP000799770"/>
    </source>
</evidence>
<dbReference type="InterPro" id="IPR002213">
    <property type="entry name" value="UDP_glucos_trans"/>
</dbReference>
<evidence type="ECO:0000256" key="2">
    <source>
        <dbReference type="SAM" id="MobiDB-lite"/>
    </source>
</evidence>
<feature type="region of interest" description="Disordered" evidence="2">
    <location>
        <begin position="861"/>
        <end position="922"/>
    </location>
</feature>
<feature type="domain" description="Glycosyltransferase family 28 N-terminal" evidence="3">
    <location>
        <begin position="98"/>
        <end position="161"/>
    </location>
</feature>
<dbReference type="Gene3D" id="3.40.50.2000">
    <property type="entry name" value="Glycogen Phosphorylase B"/>
    <property type="match status" value="2"/>
</dbReference>
<proteinExistence type="predicted"/>
<feature type="region of interest" description="Disordered" evidence="2">
    <location>
        <begin position="632"/>
        <end position="672"/>
    </location>
</feature>
<dbReference type="OrthoDB" id="5835829at2759"/>
<feature type="compositionally biased region" description="Polar residues" evidence="2">
    <location>
        <begin position="1"/>
        <end position="12"/>
    </location>
</feature>
<dbReference type="GO" id="GO:0005975">
    <property type="term" value="P:carbohydrate metabolic process"/>
    <property type="evidence" value="ECO:0007669"/>
    <property type="project" value="InterPro"/>
</dbReference>
<dbReference type="AlphaFoldDB" id="A0A6A5Z4S3"/>
<dbReference type="InterPro" id="IPR010610">
    <property type="entry name" value="EryCIII-like_C"/>
</dbReference>
<organism evidence="5 6">
    <name type="scientific">Lophiotrema nucula</name>
    <dbReference type="NCBI Taxonomy" id="690887"/>
    <lineage>
        <taxon>Eukaryota</taxon>
        <taxon>Fungi</taxon>
        <taxon>Dikarya</taxon>
        <taxon>Ascomycota</taxon>
        <taxon>Pezizomycotina</taxon>
        <taxon>Dothideomycetes</taxon>
        <taxon>Pleosporomycetidae</taxon>
        <taxon>Pleosporales</taxon>
        <taxon>Lophiotremataceae</taxon>
        <taxon>Lophiotrema</taxon>
    </lineage>
</organism>
<dbReference type="Proteomes" id="UP000799770">
    <property type="component" value="Unassembled WGS sequence"/>
</dbReference>
<dbReference type="InterPro" id="IPR004276">
    <property type="entry name" value="GlycoTrans_28_N"/>
</dbReference>
<feature type="region of interest" description="Disordered" evidence="2">
    <location>
        <begin position="1"/>
        <end position="30"/>
    </location>
</feature>
<evidence type="ECO:0000256" key="1">
    <source>
        <dbReference type="ARBA" id="ARBA00022679"/>
    </source>
</evidence>
<feature type="domain" description="Erythromycin biosynthesis protein CIII-like C-terminal" evidence="4">
    <location>
        <begin position="418"/>
        <end position="527"/>
    </location>
</feature>
<feature type="compositionally biased region" description="Low complexity" evidence="2">
    <location>
        <begin position="875"/>
        <end position="886"/>
    </location>
</feature>
<evidence type="ECO:0000259" key="3">
    <source>
        <dbReference type="Pfam" id="PF03033"/>
    </source>
</evidence>
<dbReference type="CDD" id="cd03784">
    <property type="entry name" value="GT1_Gtf-like"/>
    <property type="match status" value="1"/>
</dbReference>
<name>A0A6A5Z4S3_9PLEO</name>
<evidence type="ECO:0000313" key="5">
    <source>
        <dbReference type="EMBL" id="KAF2114013.1"/>
    </source>
</evidence>
<accession>A0A6A5Z4S3</accession>
<dbReference type="FunFam" id="3.40.50.2000:FF:000100">
    <property type="entry name" value="Glycosyltransferase family 1 protein"/>
    <property type="match status" value="1"/>
</dbReference>
<gene>
    <name evidence="5" type="ORF">BDV96DRAFT_106662</name>
</gene>
<dbReference type="EMBL" id="ML977326">
    <property type="protein sequence ID" value="KAF2114013.1"/>
    <property type="molecule type" value="Genomic_DNA"/>
</dbReference>
<dbReference type="PANTHER" id="PTHR48050">
    <property type="entry name" value="STEROL 3-BETA-GLUCOSYLTRANSFERASE"/>
    <property type="match status" value="1"/>
</dbReference>
<dbReference type="PANTHER" id="PTHR48050:SF13">
    <property type="entry name" value="STEROL 3-BETA-GLUCOSYLTRANSFERASE UGT80A2"/>
    <property type="match status" value="1"/>
</dbReference>
<feature type="compositionally biased region" description="Polar residues" evidence="2">
    <location>
        <begin position="897"/>
        <end position="909"/>
    </location>
</feature>
<protein>
    <submittedName>
        <fullName evidence="5">Uncharacterized protein</fullName>
    </submittedName>
</protein>
<dbReference type="InterPro" id="IPR050426">
    <property type="entry name" value="Glycosyltransferase_28"/>
</dbReference>
<dbReference type="Pfam" id="PF06722">
    <property type="entry name" value="EryCIII-like_C"/>
    <property type="match status" value="1"/>
</dbReference>
<keyword evidence="6" id="KW-1185">Reference proteome</keyword>
<keyword evidence="1" id="KW-0808">Transferase</keyword>
<dbReference type="Pfam" id="PF03033">
    <property type="entry name" value="Glyco_transf_28"/>
    <property type="match status" value="1"/>
</dbReference>
<feature type="compositionally biased region" description="Basic and acidic residues" evidence="2">
    <location>
        <begin position="887"/>
        <end position="896"/>
    </location>
</feature>